<feature type="transmembrane region" description="Helical" evidence="5">
    <location>
        <begin position="6"/>
        <end position="27"/>
    </location>
</feature>
<proteinExistence type="predicted"/>
<evidence type="ECO:0000256" key="1">
    <source>
        <dbReference type="ARBA" id="ARBA00004141"/>
    </source>
</evidence>
<sequence length="199" mass="21775">MGVSADYPVAIFVVYTAVAVAFGPDILREIRHRRSGAGTATVRDGRSKQVIGVAGGSGVLTGAVAVDLVPSLTVLGDVRIAVVAGIVVLFVGAGVRQYAVRTLDDYFTSAVQIHQGQQVVDTGPYRWVRHPSYTGGIVMYTGIGLIFNNWVSLTTIVGLLLIAYLYRIRIEERALSEELGEPYREYLERTPYRLVPYLW</sequence>
<feature type="transmembrane region" description="Helical" evidence="5">
    <location>
        <begin position="137"/>
        <end position="166"/>
    </location>
</feature>
<protein>
    <submittedName>
        <fullName evidence="6">Isoprenylcysteine carboxylmethyltransferase family protein</fullName>
    </submittedName>
</protein>
<dbReference type="InterPro" id="IPR007269">
    <property type="entry name" value="ICMT_MeTrfase"/>
</dbReference>
<accession>A0A8J7YK48</accession>
<feature type="transmembrane region" description="Helical" evidence="5">
    <location>
        <begin position="80"/>
        <end position="99"/>
    </location>
</feature>
<gene>
    <name evidence="6" type="ORF">EGD98_15800</name>
</gene>
<keyword evidence="4 5" id="KW-0472">Membrane</keyword>
<dbReference type="PANTHER" id="PTHR43847">
    <property type="entry name" value="BLL3993 PROTEIN"/>
    <property type="match status" value="1"/>
</dbReference>
<dbReference type="Gene3D" id="1.20.120.1630">
    <property type="match status" value="1"/>
</dbReference>
<comment type="caution">
    <text evidence="6">The sequence shown here is derived from an EMBL/GenBank/DDBJ whole genome shotgun (WGS) entry which is preliminary data.</text>
</comment>
<dbReference type="RefSeq" id="WP_220589323.1">
    <property type="nucleotide sequence ID" value="NZ_RKLQ01000002.1"/>
</dbReference>
<dbReference type="Proteomes" id="UP000783863">
    <property type="component" value="Unassembled WGS sequence"/>
</dbReference>
<keyword evidence="7" id="KW-1185">Reference proteome</keyword>
<dbReference type="Pfam" id="PF04140">
    <property type="entry name" value="ICMT"/>
    <property type="match status" value="1"/>
</dbReference>
<reference evidence="6" key="1">
    <citation type="submission" date="2021-06" db="EMBL/GenBank/DDBJ databases">
        <title>Halomicroarcula sp. F24A a new haloarchaeum isolated from saline soil.</title>
        <authorList>
            <person name="Duran-Viseras A."/>
            <person name="Sanchez-Porro C."/>
            <person name="Ventosa A."/>
        </authorList>
    </citation>
    <scope>NUCLEOTIDE SEQUENCE</scope>
    <source>
        <strain evidence="6">F24A</strain>
    </source>
</reference>
<evidence type="ECO:0000256" key="4">
    <source>
        <dbReference type="ARBA" id="ARBA00023136"/>
    </source>
</evidence>
<comment type="subcellular location">
    <subcellularLocation>
        <location evidence="1">Membrane</location>
        <topology evidence="1">Multi-pass membrane protein</topology>
    </subcellularLocation>
</comment>
<name>A0A8J7YK48_9EURY</name>
<dbReference type="GO" id="GO:0004671">
    <property type="term" value="F:protein C-terminal S-isoprenylcysteine carboxyl O-methyltransferase activity"/>
    <property type="evidence" value="ECO:0007669"/>
    <property type="project" value="InterPro"/>
</dbReference>
<evidence type="ECO:0000256" key="2">
    <source>
        <dbReference type="ARBA" id="ARBA00022692"/>
    </source>
</evidence>
<evidence type="ECO:0000256" key="3">
    <source>
        <dbReference type="ARBA" id="ARBA00022989"/>
    </source>
</evidence>
<dbReference type="InterPro" id="IPR052527">
    <property type="entry name" value="Metal_cation-efflux_comp"/>
</dbReference>
<dbReference type="PANTHER" id="PTHR43847:SF1">
    <property type="entry name" value="BLL3993 PROTEIN"/>
    <property type="match status" value="1"/>
</dbReference>
<evidence type="ECO:0000256" key="5">
    <source>
        <dbReference type="SAM" id="Phobius"/>
    </source>
</evidence>
<dbReference type="GO" id="GO:0016020">
    <property type="term" value="C:membrane"/>
    <property type="evidence" value="ECO:0007669"/>
    <property type="project" value="UniProtKB-SubCell"/>
</dbReference>
<evidence type="ECO:0000313" key="7">
    <source>
        <dbReference type="Proteomes" id="UP000783863"/>
    </source>
</evidence>
<dbReference type="EMBL" id="RKLQ01000002">
    <property type="protein sequence ID" value="MBX0305133.1"/>
    <property type="molecule type" value="Genomic_DNA"/>
</dbReference>
<keyword evidence="2 5" id="KW-0812">Transmembrane</keyword>
<keyword evidence="3 5" id="KW-1133">Transmembrane helix</keyword>
<evidence type="ECO:0000313" key="6">
    <source>
        <dbReference type="EMBL" id="MBX0305133.1"/>
    </source>
</evidence>
<organism evidence="6 7">
    <name type="scientific">Haloarcula salinisoli</name>
    <dbReference type="NCBI Taxonomy" id="2487746"/>
    <lineage>
        <taxon>Archaea</taxon>
        <taxon>Methanobacteriati</taxon>
        <taxon>Methanobacteriota</taxon>
        <taxon>Stenosarchaea group</taxon>
        <taxon>Halobacteria</taxon>
        <taxon>Halobacteriales</taxon>
        <taxon>Haloarculaceae</taxon>
        <taxon>Haloarcula</taxon>
    </lineage>
</organism>
<dbReference type="AlphaFoldDB" id="A0A8J7YK48"/>